<proteinExistence type="predicted"/>
<accession>A0A226IAJ9</accession>
<keyword evidence="1" id="KW-0472">Membrane</keyword>
<dbReference type="EMBL" id="MUHA01000001">
    <property type="protein sequence ID" value="OXB03550.1"/>
    <property type="molecule type" value="Genomic_DNA"/>
</dbReference>
<evidence type="ECO:0000256" key="1">
    <source>
        <dbReference type="SAM" id="Phobius"/>
    </source>
</evidence>
<feature type="transmembrane region" description="Helical" evidence="1">
    <location>
        <begin position="17"/>
        <end position="36"/>
    </location>
</feature>
<sequence>MEIEETTVVEDNRMSKLIIGLILDGIGMISFSIPLIGEFSDVIWAPIAALIMSRMYKGRIGKVAGVLTFLEEIIPFTDIIPSFTLTWIYTYFFSNERMKI</sequence>
<name>A0A226IAJ9_9FLAO</name>
<evidence type="ECO:0000313" key="2">
    <source>
        <dbReference type="EMBL" id="OXB03550.1"/>
    </source>
</evidence>
<evidence type="ECO:0000313" key="3">
    <source>
        <dbReference type="Proteomes" id="UP000198336"/>
    </source>
</evidence>
<keyword evidence="3" id="KW-1185">Reference proteome</keyword>
<keyword evidence="1" id="KW-0812">Transmembrane</keyword>
<reference evidence="2 3" key="1">
    <citation type="submission" date="2016-11" db="EMBL/GenBank/DDBJ databases">
        <title>Whole genomes of Flavobacteriaceae.</title>
        <authorList>
            <person name="Stine C."/>
            <person name="Li C."/>
            <person name="Tadesse D."/>
        </authorList>
    </citation>
    <scope>NUCLEOTIDE SEQUENCE [LARGE SCALE GENOMIC DNA]</scope>
    <source>
        <strain evidence="2 3">CCUG 59446</strain>
    </source>
</reference>
<protein>
    <submittedName>
        <fullName evidence="2">Uncharacterized protein</fullName>
    </submittedName>
</protein>
<organism evidence="2 3">
    <name type="scientific">Flavobacterium oncorhynchi</name>
    <dbReference type="NCBI Taxonomy" id="728056"/>
    <lineage>
        <taxon>Bacteria</taxon>
        <taxon>Pseudomonadati</taxon>
        <taxon>Bacteroidota</taxon>
        <taxon>Flavobacteriia</taxon>
        <taxon>Flavobacteriales</taxon>
        <taxon>Flavobacteriaceae</taxon>
        <taxon>Flavobacterium</taxon>
    </lineage>
</organism>
<comment type="caution">
    <text evidence="2">The sequence shown here is derived from an EMBL/GenBank/DDBJ whole genome shotgun (WGS) entry which is preliminary data.</text>
</comment>
<gene>
    <name evidence="2" type="ORF">B0A75_01035</name>
</gene>
<dbReference type="AlphaFoldDB" id="A0A226IAJ9"/>
<dbReference type="Proteomes" id="UP000198336">
    <property type="component" value="Unassembled WGS sequence"/>
</dbReference>
<dbReference type="RefSeq" id="WP_165765071.1">
    <property type="nucleotide sequence ID" value="NZ_MUHA01000001.1"/>
</dbReference>
<feature type="transmembrane region" description="Helical" evidence="1">
    <location>
        <begin position="73"/>
        <end position="93"/>
    </location>
</feature>
<keyword evidence="1" id="KW-1133">Transmembrane helix</keyword>